<gene>
    <name evidence="7" type="ORF">GPM918_LOCUS16708</name>
    <name evidence="8" type="ORF">SRO942_LOCUS16707</name>
</gene>
<keyword evidence="9" id="KW-1185">Reference proteome</keyword>
<proteinExistence type="predicted"/>
<evidence type="ECO:0000313" key="9">
    <source>
        <dbReference type="Proteomes" id="UP000663829"/>
    </source>
</evidence>
<dbReference type="InterPro" id="IPR051830">
    <property type="entry name" value="NOTCH_homolog"/>
</dbReference>
<dbReference type="Gene3D" id="2.10.25.10">
    <property type="entry name" value="Laminin"/>
    <property type="match status" value="1"/>
</dbReference>
<evidence type="ECO:0000256" key="2">
    <source>
        <dbReference type="ARBA" id="ARBA00022692"/>
    </source>
</evidence>
<evidence type="ECO:0000256" key="1">
    <source>
        <dbReference type="ARBA" id="ARBA00004370"/>
    </source>
</evidence>
<organism evidence="7 9">
    <name type="scientific">Didymodactylos carnosus</name>
    <dbReference type="NCBI Taxonomy" id="1234261"/>
    <lineage>
        <taxon>Eukaryota</taxon>
        <taxon>Metazoa</taxon>
        <taxon>Spiralia</taxon>
        <taxon>Gnathifera</taxon>
        <taxon>Rotifera</taxon>
        <taxon>Eurotatoria</taxon>
        <taxon>Bdelloidea</taxon>
        <taxon>Philodinida</taxon>
        <taxon>Philodinidae</taxon>
        <taxon>Didymodactylos</taxon>
    </lineage>
</organism>
<dbReference type="PROSITE" id="PS00022">
    <property type="entry name" value="EGF_1"/>
    <property type="match status" value="1"/>
</dbReference>
<evidence type="ECO:0000313" key="8">
    <source>
        <dbReference type="EMBL" id="CAF3828113.1"/>
    </source>
</evidence>
<dbReference type="Proteomes" id="UP000663829">
    <property type="component" value="Unassembled WGS sequence"/>
</dbReference>
<feature type="domain" description="G-protein coupled receptors family 1 profile" evidence="6">
    <location>
        <begin position="604"/>
        <end position="756"/>
    </location>
</feature>
<dbReference type="PROSITE" id="PS50262">
    <property type="entry name" value="G_PROTEIN_RECEP_F1_2"/>
    <property type="match status" value="1"/>
</dbReference>
<feature type="transmembrane region" description="Helical" evidence="5">
    <location>
        <begin position="668"/>
        <end position="688"/>
    </location>
</feature>
<comment type="subcellular location">
    <subcellularLocation>
        <location evidence="1">Membrane</location>
    </subcellularLocation>
</comment>
<dbReference type="EMBL" id="CAJNOQ010004449">
    <property type="protein sequence ID" value="CAF1059614.1"/>
    <property type="molecule type" value="Genomic_DNA"/>
</dbReference>
<feature type="transmembrane region" description="Helical" evidence="5">
    <location>
        <begin position="709"/>
        <end position="726"/>
    </location>
</feature>
<sequence length="756" mass="87334">MQQLHLSSSLAVSSFRYSVDEVRLLIAVEQVFYQSRFAEILPNTWWDGVVDCFDVEESKTISNSCPEIQRHHFQCSSSELTCLLVGALGDCDPSCSNGRDELDDESDIVPLMGIACTKSADPGCVYLRKYIQTSSENNTNKVKEQCHDQYPAHSVSFSDRCDLSSEYPCFRTDVDDVFNVEVNRPCINLTQIGDEKTDCLTGLDERNRLQCSYFELSAINTIVTKYSSFIARSSRILYVMNSKTDDHKTRIFGADNSKLKTVYEIVGDSLKTRNITFENHYLPFICNRGLVVKYYTGYTICFCPPSFYGAQCEYYSDRITVATHLDLKKYRSSINEINIIKVLTTFLFEDEIIDYYEFYVNPQTQNGHNYIKKTDLFPLSSTRKIYTVEKNKSSGFYGTRCEHYDEQCQNYCAPKSICKPKYHGILTGNQRHPFCLCSISTYGPRCYFNNEHCQRKPCLNGGTCMLKPIYISKLDIYVPTTAVFKVYGANYHQEEPNYYLLYFYPNQTDINITVDLTSENHCPLVETLWHLVQTTDQSGELNDRSDFLCLCPRCYHGQICQYSTELMSFTLDSLIVKDLQNNRQVSIGIYTLIILLIFFFGLFNNFNSFLTFIRPKPRKVGVGIYLLIISIVDRCSLLLLLFKVIHIILDSSGTLFYYENFSLYSCRIVSYLLSVFTRITYWLTNFITIERLRLVLFPTSSTLKNPRRVFGLSIFVILFVFSMHIHEVMYYTTIVDYSDTSLNEERGAVRLNSEMK</sequence>
<keyword evidence="4 5" id="KW-0472">Membrane</keyword>
<accession>A0A814L381</accession>
<comment type="caution">
    <text evidence="7">The sequence shown here is derived from an EMBL/GenBank/DDBJ whole genome shotgun (WGS) entry which is preliminary data.</text>
</comment>
<dbReference type="PANTHER" id="PTHR24033">
    <property type="entry name" value="EGF-LIKE DOMAIN-CONTAINING PROTEIN"/>
    <property type="match status" value="1"/>
</dbReference>
<dbReference type="InterPro" id="IPR000742">
    <property type="entry name" value="EGF"/>
</dbReference>
<evidence type="ECO:0000256" key="3">
    <source>
        <dbReference type="ARBA" id="ARBA00022989"/>
    </source>
</evidence>
<name>A0A814L381_9BILA</name>
<dbReference type="Proteomes" id="UP000681722">
    <property type="component" value="Unassembled WGS sequence"/>
</dbReference>
<evidence type="ECO:0000259" key="6">
    <source>
        <dbReference type="PROSITE" id="PS50262"/>
    </source>
</evidence>
<feature type="transmembrane region" description="Helical" evidence="5">
    <location>
        <begin position="622"/>
        <end position="648"/>
    </location>
</feature>
<dbReference type="PANTHER" id="PTHR24033:SF151">
    <property type="entry name" value="NOTCH 2"/>
    <property type="match status" value="1"/>
</dbReference>
<dbReference type="SUPFAM" id="SSF81321">
    <property type="entry name" value="Family A G protein-coupled receptor-like"/>
    <property type="match status" value="1"/>
</dbReference>
<feature type="transmembrane region" description="Helical" evidence="5">
    <location>
        <begin position="587"/>
        <end position="610"/>
    </location>
</feature>
<protein>
    <recommendedName>
        <fullName evidence="6">G-protein coupled receptors family 1 profile domain-containing protein</fullName>
    </recommendedName>
</protein>
<evidence type="ECO:0000313" key="7">
    <source>
        <dbReference type="EMBL" id="CAF1059614.1"/>
    </source>
</evidence>
<dbReference type="GO" id="GO:0016020">
    <property type="term" value="C:membrane"/>
    <property type="evidence" value="ECO:0007669"/>
    <property type="project" value="UniProtKB-SubCell"/>
</dbReference>
<dbReference type="InterPro" id="IPR017452">
    <property type="entry name" value="GPCR_Rhodpsn_7TM"/>
</dbReference>
<keyword evidence="2 5" id="KW-0812">Transmembrane</keyword>
<keyword evidence="3 5" id="KW-1133">Transmembrane helix</keyword>
<evidence type="ECO:0000256" key="4">
    <source>
        <dbReference type="ARBA" id="ARBA00023136"/>
    </source>
</evidence>
<reference evidence="7" key="1">
    <citation type="submission" date="2021-02" db="EMBL/GenBank/DDBJ databases">
        <authorList>
            <person name="Nowell W R."/>
        </authorList>
    </citation>
    <scope>NUCLEOTIDE SEQUENCE</scope>
</reference>
<dbReference type="EMBL" id="CAJOBC010004449">
    <property type="protein sequence ID" value="CAF3828113.1"/>
    <property type="molecule type" value="Genomic_DNA"/>
</dbReference>
<dbReference type="AlphaFoldDB" id="A0A814L381"/>
<dbReference type="Gene3D" id="1.20.1070.10">
    <property type="entry name" value="Rhodopsin 7-helix transmembrane proteins"/>
    <property type="match status" value="1"/>
</dbReference>
<evidence type="ECO:0000256" key="5">
    <source>
        <dbReference type="SAM" id="Phobius"/>
    </source>
</evidence>